<feature type="transmembrane region" description="Helical" evidence="2">
    <location>
        <begin position="171"/>
        <end position="196"/>
    </location>
</feature>
<name>A0A4Y4D0I5_KOCVA</name>
<dbReference type="Proteomes" id="UP000315730">
    <property type="component" value="Unassembled WGS sequence"/>
</dbReference>
<evidence type="ECO:0000313" key="4">
    <source>
        <dbReference type="Proteomes" id="UP000315730"/>
    </source>
</evidence>
<proteinExistence type="predicted"/>
<keyword evidence="2" id="KW-0812">Transmembrane</keyword>
<dbReference type="OrthoDB" id="5244723at2"/>
<protein>
    <submittedName>
        <fullName evidence="3">Uncharacterized protein</fullName>
    </submittedName>
</protein>
<evidence type="ECO:0000313" key="3">
    <source>
        <dbReference type="EMBL" id="GEC98096.1"/>
    </source>
</evidence>
<feature type="transmembrane region" description="Helical" evidence="2">
    <location>
        <begin position="222"/>
        <end position="246"/>
    </location>
</feature>
<keyword evidence="4" id="KW-1185">Reference proteome</keyword>
<feature type="transmembrane region" description="Helical" evidence="2">
    <location>
        <begin position="258"/>
        <end position="279"/>
    </location>
</feature>
<accession>A0A4Y4D0I5</accession>
<feature type="compositionally biased region" description="Gly residues" evidence="1">
    <location>
        <begin position="44"/>
        <end position="55"/>
    </location>
</feature>
<sequence>MSPSSALPSARDPFDNGEAPWTERTPAAAGPADGETTRPLPEPGGVGSGARGVGTPGDRRDPDTMHDSPAATAAMPALTDDDARGTSPAAAPQSGRTGVASGRLHPRDGASRYAGPVGDDHLTPAQDRITAEAAWDTMRPDVRPDGASAVRRPTAEELRARQKRRFGGLQALPGLMGLLAAMALGALLSGVLALVAPQFGVDTAGSAGDVLERAWQQPGATALWGAVAALGVVEFLSMLAGGYVAGRMGRFSGPAQGLSVWLWSLLAHAVASGAVLLWADATELGGPRWVVQQVVGGNPGVGLVALAGLLVLGLLAAILGGTWGMRYHRKVDAWTVSHALSE</sequence>
<dbReference type="AlphaFoldDB" id="A0A4Y4D0I5"/>
<feature type="compositionally biased region" description="Basic and acidic residues" evidence="1">
    <location>
        <begin position="57"/>
        <end position="66"/>
    </location>
</feature>
<reference evidence="3 4" key="1">
    <citation type="submission" date="2019-06" db="EMBL/GenBank/DDBJ databases">
        <title>Whole genome shotgun sequence of Kocuria varians NBRC 15358.</title>
        <authorList>
            <person name="Hosoyama A."/>
            <person name="Uohara A."/>
            <person name="Ohji S."/>
            <person name="Ichikawa N."/>
        </authorList>
    </citation>
    <scope>NUCLEOTIDE SEQUENCE [LARGE SCALE GENOMIC DNA]</scope>
    <source>
        <strain evidence="3 4">NBRC 15358</strain>
    </source>
</reference>
<dbReference type="EMBL" id="BJNW01000002">
    <property type="protein sequence ID" value="GEC98096.1"/>
    <property type="molecule type" value="Genomic_DNA"/>
</dbReference>
<evidence type="ECO:0000256" key="2">
    <source>
        <dbReference type="SAM" id="Phobius"/>
    </source>
</evidence>
<feature type="transmembrane region" description="Helical" evidence="2">
    <location>
        <begin position="299"/>
        <end position="320"/>
    </location>
</feature>
<feature type="region of interest" description="Disordered" evidence="1">
    <location>
        <begin position="1"/>
        <end position="123"/>
    </location>
</feature>
<organism evidence="3 4">
    <name type="scientific">Kocuria varians</name>
    <name type="common">Micrococcus varians</name>
    <dbReference type="NCBI Taxonomy" id="1272"/>
    <lineage>
        <taxon>Bacteria</taxon>
        <taxon>Bacillati</taxon>
        <taxon>Actinomycetota</taxon>
        <taxon>Actinomycetes</taxon>
        <taxon>Micrococcales</taxon>
        <taxon>Micrococcaceae</taxon>
        <taxon>Kocuria</taxon>
    </lineage>
</organism>
<keyword evidence="2" id="KW-1133">Transmembrane helix</keyword>
<comment type="caution">
    <text evidence="3">The sequence shown here is derived from an EMBL/GenBank/DDBJ whole genome shotgun (WGS) entry which is preliminary data.</text>
</comment>
<evidence type="ECO:0000256" key="1">
    <source>
        <dbReference type="SAM" id="MobiDB-lite"/>
    </source>
</evidence>
<gene>
    <name evidence="3" type="ORF">KVA01_02510</name>
</gene>
<keyword evidence="2" id="KW-0472">Membrane</keyword>
<dbReference type="STRING" id="1272.GCA_900014985_01436"/>
<dbReference type="RefSeq" id="WP_141268609.1">
    <property type="nucleotide sequence ID" value="NZ_BJNW01000002.1"/>
</dbReference>